<evidence type="ECO:0000313" key="3">
    <source>
        <dbReference type="Proteomes" id="UP001605036"/>
    </source>
</evidence>
<comment type="caution">
    <text evidence="2">The sequence shown here is derived from an EMBL/GenBank/DDBJ whole genome shotgun (WGS) entry which is preliminary data.</text>
</comment>
<evidence type="ECO:0000256" key="1">
    <source>
        <dbReference type="SAM" id="MobiDB-lite"/>
    </source>
</evidence>
<reference evidence="2 3" key="1">
    <citation type="submission" date="2024-09" db="EMBL/GenBank/DDBJ databases">
        <title>Chromosome-scale assembly of Riccia fluitans.</title>
        <authorList>
            <person name="Paukszto L."/>
            <person name="Sawicki J."/>
            <person name="Karawczyk K."/>
            <person name="Piernik-Szablinska J."/>
            <person name="Szczecinska M."/>
            <person name="Mazdziarz M."/>
        </authorList>
    </citation>
    <scope>NUCLEOTIDE SEQUENCE [LARGE SCALE GENOMIC DNA]</scope>
    <source>
        <strain evidence="2">Rf_01</strain>
        <tissue evidence="2">Aerial parts of the thallus</tissue>
    </source>
</reference>
<organism evidence="2 3">
    <name type="scientific">Riccia fluitans</name>
    <dbReference type="NCBI Taxonomy" id="41844"/>
    <lineage>
        <taxon>Eukaryota</taxon>
        <taxon>Viridiplantae</taxon>
        <taxon>Streptophyta</taxon>
        <taxon>Embryophyta</taxon>
        <taxon>Marchantiophyta</taxon>
        <taxon>Marchantiopsida</taxon>
        <taxon>Marchantiidae</taxon>
        <taxon>Marchantiales</taxon>
        <taxon>Ricciaceae</taxon>
        <taxon>Riccia</taxon>
    </lineage>
</organism>
<accession>A0ABD1Z789</accession>
<evidence type="ECO:0000313" key="2">
    <source>
        <dbReference type="EMBL" id="KAL2643648.1"/>
    </source>
</evidence>
<protein>
    <submittedName>
        <fullName evidence="2">Uncharacterized protein</fullName>
    </submittedName>
</protein>
<name>A0ABD1Z789_9MARC</name>
<proteinExistence type="predicted"/>
<gene>
    <name evidence="2" type="ORF">R1flu_011235</name>
</gene>
<dbReference type="AlphaFoldDB" id="A0ABD1Z789"/>
<dbReference type="Proteomes" id="UP001605036">
    <property type="component" value="Unassembled WGS sequence"/>
</dbReference>
<feature type="region of interest" description="Disordered" evidence="1">
    <location>
        <begin position="55"/>
        <end position="86"/>
    </location>
</feature>
<feature type="compositionally biased region" description="Polar residues" evidence="1">
    <location>
        <begin position="76"/>
        <end position="86"/>
    </location>
</feature>
<dbReference type="EMBL" id="JBHFFA010000002">
    <property type="protein sequence ID" value="KAL2643648.1"/>
    <property type="molecule type" value="Genomic_DNA"/>
</dbReference>
<keyword evidence="3" id="KW-1185">Reference proteome</keyword>
<sequence>MMIKSAGNAKGWNNKDIPQNHHEITNNLVKRYEPGGTFEAVKQKLIMKYTMRHATNAQPEIGNEHTPRSAPYLSRGPTQRRGTFLA</sequence>